<evidence type="ECO:0000313" key="6">
    <source>
        <dbReference type="EMBL" id="APM39696.1"/>
    </source>
</evidence>
<dbReference type="SMART" id="SM00100">
    <property type="entry name" value="cNMP"/>
    <property type="match status" value="1"/>
</dbReference>
<evidence type="ECO:0000256" key="1">
    <source>
        <dbReference type="ARBA" id="ARBA00023015"/>
    </source>
</evidence>
<accession>A0A1L5F9K7</accession>
<dbReference type="EMBL" id="CP018335">
    <property type="protein sequence ID" value="APM39696.1"/>
    <property type="molecule type" value="Genomic_DNA"/>
</dbReference>
<dbReference type="GO" id="GO:0005829">
    <property type="term" value="C:cytosol"/>
    <property type="evidence" value="ECO:0007669"/>
    <property type="project" value="TreeGrafter"/>
</dbReference>
<keyword evidence="3" id="KW-0804">Transcription</keyword>
<dbReference type="RefSeq" id="WP_073539312.1">
    <property type="nucleotide sequence ID" value="NZ_CP018335.1"/>
</dbReference>
<dbReference type="InterPro" id="IPR000595">
    <property type="entry name" value="cNMP-bd_dom"/>
</dbReference>
<keyword evidence="2" id="KW-0238">DNA-binding</keyword>
<evidence type="ECO:0000313" key="7">
    <source>
        <dbReference type="Proteomes" id="UP000184604"/>
    </source>
</evidence>
<dbReference type="CDD" id="cd00038">
    <property type="entry name" value="CAP_ED"/>
    <property type="match status" value="1"/>
</dbReference>
<dbReference type="InterPro" id="IPR050397">
    <property type="entry name" value="Env_Response_Regulators"/>
</dbReference>
<dbReference type="Gene3D" id="2.60.120.10">
    <property type="entry name" value="Jelly Rolls"/>
    <property type="match status" value="1"/>
</dbReference>
<organism evidence="6 7">
    <name type="scientific">Clostridium kluyveri</name>
    <dbReference type="NCBI Taxonomy" id="1534"/>
    <lineage>
        <taxon>Bacteria</taxon>
        <taxon>Bacillati</taxon>
        <taxon>Bacillota</taxon>
        <taxon>Clostridia</taxon>
        <taxon>Eubacteriales</taxon>
        <taxon>Clostridiaceae</taxon>
        <taxon>Clostridium</taxon>
    </lineage>
</organism>
<dbReference type="OrthoDB" id="3176638at2"/>
<evidence type="ECO:0000256" key="2">
    <source>
        <dbReference type="ARBA" id="ARBA00023125"/>
    </source>
</evidence>
<dbReference type="GO" id="GO:0003700">
    <property type="term" value="F:DNA-binding transcription factor activity"/>
    <property type="evidence" value="ECO:0007669"/>
    <property type="project" value="TreeGrafter"/>
</dbReference>
<dbReference type="InterPro" id="IPR014710">
    <property type="entry name" value="RmlC-like_jellyroll"/>
</dbReference>
<dbReference type="PROSITE" id="PS50042">
    <property type="entry name" value="CNMP_BINDING_3"/>
    <property type="match status" value="1"/>
</dbReference>
<dbReference type="SUPFAM" id="SSF51206">
    <property type="entry name" value="cAMP-binding domain-like"/>
    <property type="match status" value="1"/>
</dbReference>
<name>A0A1L5F9K7_CLOKL</name>
<evidence type="ECO:0000259" key="5">
    <source>
        <dbReference type="PROSITE" id="PS51063"/>
    </source>
</evidence>
<dbReference type="SMART" id="SM00419">
    <property type="entry name" value="HTH_CRP"/>
    <property type="match status" value="1"/>
</dbReference>
<keyword evidence="1" id="KW-0805">Transcription regulation</keyword>
<proteinExistence type="predicted"/>
<dbReference type="Pfam" id="PF13545">
    <property type="entry name" value="HTH_Crp_2"/>
    <property type="match status" value="1"/>
</dbReference>
<dbReference type="InterPro" id="IPR018490">
    <property type="entry name" value="cNMP-bd_dom_sf"/>
</dbReference>
<dbReference type="InterPro" id="IPR036390">
    <property type="entry name" value="WH_DNA-bd_sf"/>
</dbReference>
<dbReference type="PROSITE" id="PS51063">
    <property type="entry name" value="HTH_CRP_2"/>
    <property type="match status" value="1"/>
</dbReference>
<dbReference type="Pfam" id="PF00027">
    <property type="entry name" value="cNMP_binding"/>
    <property type="match status" value="1"/>
</dbReference>
<feature type="domain" description="Cyclic nucleotide-binding" evidence="4">
    <location>
        <begin position="13"/>
        <end position="119"/>
    </location>
</feature>
<evidence type="ECO:0000256" key="3">
    <source>
        <dbReference type="ARBA" id="ARBA00023163"/>
    </source>
</evidence>
<sequence length="225" mass="26090">MKNAINALEKCVLTKNFSKESIEDFLKNINYTLSSYSKGEIIAMEEWNCSKIGIVIKGNVEVQKIFASGKTITISRLEESDIFGEVIIFSNRSTYPATIVSSNESIIMFISKEDILNIFPLFPVFLNNFMTLLSDKILMLNRKLKNISYETIRQKIAFYILEEYAQKKNLKIDLSYTRKEMAELLGIPRPSLSRELINMKKDNIIDFHRNHIVIKDLETLRNLLF</sequence>
<dbReference type="GO" id="GO:0003677">
    <property type="term" value="F:DNA binding"/>
    <property type="evidence" value="ECO:0007669"/>
    <property type="project" value="UniProtKB-KW"/>
</dbReference>
<dbReference type="Proteomes" id="UP000184604">
    <property type="component" value="Chromosome"/>
</dbReference>
<dbReference type="PANTHER" id="PTHR24567">
    <property type="entry name" value="CRP FAMILY TRANSCRIPTIONAL REGULATORY PROTEIN"/>
    <property type="match status" value="1"/>
</dbReference>
<reference evidence="6 7" key="1">
    <citation type="submission" date="2016-12" db="EMBL/GenBank/DDBJ databases">
        <title>Complete genome sequence of Clostridium kluyveri JZZ isolated from the pit mud of a Chinese flavor liquor-making factory.</title>
        <authorList>
            <person name="Wang Y."/>
        </authorList>
    </citation>
    <scope>NUCLEOTIDE SEQUENCE [LARGE SCALE GENOMIC DNA]</scope>
    <source>
        <strain evidence="6 7">JZZ</strain>
    </source>
</reference>
<gene>
    <name evidence="6" type="ORF">BS101_13600</name>
</gene>
<feature type="domain" description="HTH crp-type" evidence="5">
    <location>
        <begin position="150"/>
        <end position="218"/>
    </location>
</feature>
<dbReference type="SUPFAM" id="SSF46785">
    <property type="entry name" value="Winged helix' DNA-binding domain"/>
    <property type="match status" value="1"/>
</dbReference>
<protein>
    <submittedName>
        <fullName evidence="6">cAMP-binding protein</fullName>
    </submittedName>
</protein>
<dbReference type="InterPro" id="IPR012318">
    <property type="entry name" value="HTH_CRP"/>
</dbReference>
<evidence type="ECO:0000259" key="4">
    <source>
        <dbReference type="PROSITE" id="PS50042"/>
    </source>
</evidence>
<dbReference type="AlphaFoldDB" id="A0A1L5F9K7"/>
<dbReference type="PANTHER" id="PTHR24567:SF58">
    <property type="entry name" value="CYCLIC AMP-BINDING REGULATORY PROTEIN"/>
    <property type="match status" value="1"/>
</dbReference>